<evidence type="ECO:0000313" key="1">
    <source>
        <dbReference type="EMBL" id="KAB2099877.1"/>
    </source>
</evidence>
<organism evidence="1 2">
    <name type="scientific">Alternaria gaisen</name>
    <dbReference type="NCBI Taxonomy" id="167740"/>
    <lineage>
        <taxon>Eukaryota</taxon>
        <taxon>Fungi</taxon>
        <taxon>Dikarya</taxon>
        <taxon>Ascomycota</taxon>
        <taxon>Pezizomycotina</taxon>
        <taxon>Dothideomycetes</taxon>
        <taxon>Pleosporomycetidae</taxon>
        <taxon>Pleosporales</taxon>
        <taxon>Pleosporineae</taxon>
        <taxon>Pleosporaceae</taxon>
        <taxon>Alternaria</taxon>
        <taxon>Alternaria sect. Alternaria</taxon>
    </lineage>
</organism>
<name>A0ACB6F686_9PLEO</name>
<sequence length="261" mass="29788">MGLCTRAEQKSGSPLLVTYNDRQKAAMKKRPIDLKQTTAHFIRAVRDLNANTESSGKAMSFPRWASIDENAMDIREYAEAMTTWLLEGGFQGLRKLSMSELPRQMDDVNMEGMEGMEDIDDDTAEFQQPDAPYSPCSENLTKHRSFLDRIGKMEDIDVFTPRCKALMELYKDIQKRYPGEKVTIWSRFYKSLVIIAGAMCHRYEINVPIFTGLLDTEQRDNMLYTWQGSYISSKVPIRFQAKASGTGLILDTPSHVIFSKP</sequence>
<protein>
    <submittedName>
        <fullName evidence="1">Uncharacterized protein</fullName>
    </submittedName>
</protein>
<evidence type="ECO:0000313" key="2">
    <source>
        <dbReference type="Proteomes" id="UP000293547"/>
    </source>
</evidence>
<dbReference type="EMBL" id="PDWZ02000015">
    <property type="protein sequence ID" value="KAB2099877.1"/>
    <property type="molecule type" value="Genomic_DNA"/>
</dbReference>
<comment type="caution">
    <text evidence="1">The sequence shown here is derived from an EMBL/GenBank/DDBJ whole genome shotgun (WGS) entry which is preliminary data.</text>
</comment>
<keyword evidence="2" id="KW-1185">Reference proteome</keyword>
<reference evidence="1 2" key="1">
    <citation type="journal article" date="2019" name="bioRxiv">
        <title>Genomics, evolutionary history and diagnostics of the Alternaria alternata species group including apple and Asian pear pathotypes.</title>
        <authorList>
            <person name="Armitage A.D."/>
            <person name="Cockerton H.M."/>
            <person name="Sreenivasaprasad S."/>
            <person name="Woodhall J.W."/>
            <person name="Lane C.R."/>
            <person name="Harrison R.J."/>
            <person name="Clarkson J.P."/>
        </authorList>
    </citation>
    <scope>NUCLEOTIDE SEQUENCE [LARGE SCALE GENOMIC DNA]</scope>
    <source>
        <strain evidence="1 2">FERA 650</strain>
    </source>
</reference>
<gene>
    <name evidence="1" type="ORF">AG0111_0g11850</name>
</gene>
<proteinExistence type="predicted"/>
<accession>A0ACB6F686</accession>
<dbReference type="Proteomes" id="UP000293547">
    <property type="component" value="Unassembled WGS sequence"/>
</dbReference>